<dbReference type="PANTHER" id="PTHR35936:SF19">
    <property type="entry name" value="AMINO-ACID-BINDING PROTEIN YXEM-RELATED"/>
    <property type="match status" value="1"/>
</dbReference>
<evidence type="ECO:0000313" key="6">
    <source>
        <dbReference type="Proteomes" id="UP000022611"/>
    </source>
</evidence>
<evidence type="ECO:0000259" key="4">
    <source>
        <dbReference type="SMART" id="SM00062"/>
    </source>
</evidence>
<dbReference type="InterPro" id="IPR001638">
    <property type="entry name" value="Solute-binding_3/MltF_N"/>
</dbReference>
<feature type="domain" description="Solute-binding protein family 3/N-terminal" evidence="4">
    <location>
        <begin position="35"/>
        <end position="284"/>
    </location>
</feature>
<gene>
    <name evidence="5" type="ORF">HK44_005075</name>
</gene>
<dbReference type="EMBL" id="AFOY02000015">
    <property type="protein sequence ID" value="EXF93068.1"/>
    <property type="molecule type" value="Genomic_DNA"/>
</dbReference>
<dbReference type="PANTHER" id="PTHR35936">
    <property type="entry name" value="MEMBRANE-BOUND LYTIC MUREIN TRANSGLYCOSYLASE F"/>
    <property type="match status" value="1"/>
</dbReference>
<evidence type="ECO:0000256" key="1">
    <source>
        <dbReference type="ARBA" id="ARBA00010333"/>
    </source>
</evidence>
<reference evidence="5 6" key="1">
    <citation type="journal article" date="2011" name="J. Bacteriol.">
        <title>Draft genome sequence of the polycyclic aromatic hydrocarbon-degrading, genetically engineered bioluminescent bioreporter Pseudomonas fluorescens HK44.</title>
        <authorList>
            <person name="Chauhan A."/>
            <person name="Layton A.C."/>
            <person name="Williams D.E."/>
            <person name="Smartt A.E."/>
            <person name="Ripp S."/>
            <person name="Karpinets T.V."/>
            <person name="Brown S.D."/>
            <person name="Sayler G.S."/>
        </authorList>
    </citation>
    <scope>NUCLEOTIDE SEQUENCE [LARGE SCALE GENOMIC DNA]</scope>
    <source>
        <strain evidence="5 6">HK44</strain>
    </source>
</reference>
<organism evidence="5 6">
    <name type="scientific">Pseudomonas fluorescens HK44</name>
    <dbReference type="NCBI Taxonomy" id="1042209"/>
    <lineage>
        <taxon>Bacteria</taxon>
        <taxon>Pseudomonadati</taxon>
        <taxon>Pseudomonadota</taxon>
        <taxon>Gammaproteobacteria</taxon>
        <taxon>Pseudomonadales</taxon>
        <taxon>Pseudomonadaceae</taxon>
        <taxon>Pseudomonas</taxon>
    </lineage>
</organism>
<feature type="signal peptide" evidence="3">
    <location>
        <begin position="1"/>
        <end position="30"/>
    </location>
</feature>
<evidence type="ECO:0000256" key="3">
    <source>
        <dbReference type="SAM" id="SignalP"/>
    </source>
</evidence>
<keyword evidence="2 3" id="KW-0732">Signal</keyword>
<comment type="caution">
    <text evidence="5">The sequence shown here is derived from an EMBL/GenBank/DDBJ whole genome shotgun (WGS) entry which is preliminary data.</text>
</comment>
<dbReference type="SUPFAM" id="SSF53850">
    <property type="entry name" value="Periplasmic binding protein-like II"/>
    <property type="match status" value="1"/>
</dbReference>
<dbReference type="Proteomes" id="UP000022611">
    <property type="component" value="Unassembled WGS sequence"/>
</dbReference>
<evidence type="ECO:0000313" key="5">
    <source>
        <dbReference type="EMBL" id="EXF93068.1"/>
    </source>
</evidence>
<dbReference type="HOGENOM" id="CLU_019602_18_0_6"/>
<dbReference type="Pfam" id="PF00497">
    <property type="entry name" value="SBP_bac_3"/>
    <property type="match status" value="1"/>
</dbReference>
<dbReference type="OrthoDB" id="8454826at2"/>
<dbReference type="SMART" id="SM00062">
    <property type="entry name" value="PBPb"/>
    <property type="match status" value="1"/>
</dbReference>
<proteinExistence type="inferred from homology"/>
<dbReference type="eggNOG" id="COG0834">
    <property type="taxonomic scope" value="Bacteria"/>
</dbReference>
<dbReference type="PATRIC" id="fig|1042209.11.peg.3377"/>
<dbReference type="CDD" id="cd13699">
    <property type="entry name" value="PBP2_OccT_like"/>
    <property type="match status" value="1"/>
</dbReference>
<dbReference type="AlphaFoldDB" id="A0A010SPN1"/>
<name>A0A010SPN1_PSEFL</name>
<sequence length="287" mass="31168">MKTTKIRHSAKLAKYALIGAAWLCASASQAKEWTAVTIATEAAYQPWNMTLPGGAIGGFEPELMADLCARIKLQCTLLAQDWDGMIPSLQAGKFDLIMDAVVITPEREKIIAFSRPYAATQGVLAASDPKLIAQAGIAAEVVKLTGDAKVDKPYIDKMRTLLKGKTIGIASGTAYTEFVETNFKDIATIREYKKSDEHVLDLQAGRIDFSFDDVTFFSSILDQPENKSLSMVGPKIGGTIWGPGEALGFRKDTPELKAKFDEALSAALADGTVKKLTEKWFRADITP</sequence>
<comment type="similarity">
    <text evidence="1">Belongs to the bacterial solute-binding protein 3 family.</text>
</comment>
<protein>
    <submittedName>
        <fullName evidence="5">ABC transporter substrate-binding protein</fullName>
    </submittedName>
</protein>
<feature type="chain" id="PRO_5001457928" evidence="3">
    <location>
        <begin position="31"/>
        <end position="287"/>
    </location>
</feature>
<accession>A0A010SPN1</accession>
<evidence type="ECO:0000256" key="2">
    <source>
        <dbReference type="ARBA" id="ARBA00022729"/>
    </source>
</evidence>
<dbReference type="Gene3D" id="3.40.190.10">
    <property type="entry name" value="Periplasmic binding protein-like II"/>
    <property type="match status" value="2"/>
</dbReference>